<dbReference type="GO" id="GO:0006099">
    <property type="term" value="P:tricarboxylic acid cycle"/>
    <property type="evidence" value="ECO:0007669"/>
    <property type="project" value="UniProtKB-KW"/>
</dbReference>
<gene>
    <name evidence="13" type="primary">SdhD_1</name>
    <name evidence="14" type="synonym">SdhD_0</name>
    <name evidence="14" type="ORF">FJT64_018250</name>
    <name evidence="13" type="ORF">FJT64_020402</name>
</gene>
<comment type="similarity">
    <text evidence="2 12">Belongs to the CybS family.</text>
</comment>
<keyword evidence="11" id="KW-0408">Iron</keyword>
<evidence type="ECO:0000256" key="9">
    <source>
        <dbReference type="ARBA" id="ARBA00023136"/>
    </source>
</evidence>
<keyword evidence="11 12" id="KW-0479">Metal-binding</keyword>
<name>A0A6A4WWW3_AMPAM</name>
<evidence type="ECO:0000256" key="12">
    <source>
        <dbReference type="RuleBase" id="RU364031"/>
    </source>
</evidence>
<evidence type="ECO:0000256" key="11">
    <source>
        <dbReference type="PIRSR" id="PIRSR607992-2"/>
    </source>
</evidence>
<dbReference type="EMBL" id="VIIS01000494">
    <property type="protein sequence ID" value="KAF0308354.1"/>
    <property type="molecule type" value="Genomic_DNA"/>
</dbReference>
<evidence type="ECO:0000313" key="13">
    <source>
        <dbReference type="EMBL" id="KAF0308354.1"/>
    </source>
</evidence>
<keyword evidence="9 12" id="KW-0472">Membrane</keyword>
<dbReference type="InterPro" id="IPR007992">
    <property type="entry name" value="CybS"/>
</dbReference>
<feature type="binding site" description="axial binding residue" evidence="11">
    <location>
        <position position="88"/>
    </location>
    <ligand>
        <name>heme b</name>
        <dbReference type="ChEBI" id="CHEBI:60344"/>
        <note>ligand shared with SDHC</note>
    </ligand>
    <ligandPart>
        <name>Fe</name>
        <dbReference type="ChEBI" id="CHEBI:18248"/>
    </ligandPart>
</feature>
<dbReference type="OrthoDB" id="18577at2759"/>
<keyword evidence="8 12" id="KW-0496">Mitochondrion</keyword>
<evidence type="ECO:0000313" key="14">
    <source>
        <dbReference type="EMBL" id="KAF0310881.1"/>
    </source>
</evidence>
<dbReference type="GO" id="GO:0046872">
    <property type="term" value="F:metal ion binding"/>
    <property type="evidence" value="ECO:0007669"/>
    <property type="project" value="UniProtKB-KW"/>
</dbReference>
<evidence type="ECO:0000256" key="1">
    <source>
        <dbReference type="ARBA" id="ARBA00004448"/>
    </source>
</evidence>
<accession>A0A6A4WWW3</accession>
<dbReference type="GO" id="GO:0020037">
    <property type="term" value="F:heme binding"/>
    <property type="evidence" value="ECO:0007669"/>
    <property type="project" value="TreeGrafter"/>
</dbReference>
<dbReference type="GO" id="GO:0048039">
    <property type="term" value="F:ubiquinone binding"/>
    <property type="evidence" value="ECO:0007669"/>
    <property type="project" value="TreeGrafter"/>
</dbReference>
<dbReference type="PANTHER" id="PTHR13337:SF2">
    <property type="entry name" value="SUCCINATE DEHYDROGENASE [UBIQUINONE] CYTOCHROME B SMALL SUBUNIT, MITOCHONDRIAL"/>
    <property type="match status" value="1"/>
</dbReference>
<keyword evidence="15" id="KW-1185">Reference proteome</keyword>
<dbReference type="PANTHER" id="PTHR13337">
    <property type="entry name" value="SUCCINATE DEHYDROGENASE"/>
    <property type="match status" value="1"/>
</dbReference>
<organism evidence="13 15">
    <name type="scientific">Amphibalanus amphitrite</name>
    <name type="common">Striped barnacle</name>
    <name type="synonym">Balanus amphitrite</name>
    <dbReference type="NCBI Taxonomy" id="1232801"/>
    <lineage>
        <taxon>Eukaryota</taxon>
        <taxon>Metazoa</taxon>
        <taxon>Ecdysozoa</taxon>
        <taxon>Arthropoda</taxon>
        <taxon>Crustacea</taxon>
        <taxon>Multicrustacea</taxon>
        <taxon>Cirripedia</taxon>
        <taxon>Thoracica</taxon>
        <taxon>Thoracicalcarea</taxon>
        <taxon>Balanomorpha</taxon>
        <taxon>Balanoidea</taxon>
        <taxon>Balanidae</taxon>
        <taxon>Amphibalaninae</taxon>
        <taxon>Amphibalanus</taxon>
    </lineage>
</organism>
<proteinExistence type="inferred from homology"/>
<sequence length="149" mass="16281">MALLCGFRRLPCLQRSVVQVTAPWLSARAAAPLSVSRPALSSQLAEDHVKHWNAERLLTVGLLGVLPVAFTFPSPALDYAVALSVAVHSHWGMEAIFADYARPKRVGVFLSKAAIGANYFMSAFLLGALFYFNYTDVGVVEAVKMLWRA</sequence>
<comment type="caution">
    <text evidence="13">The sequence shown here is derived from an EMBL/GenBank/DDBJ whole genome shotgun (WGS) entry which is preliminary data.</text>
</comment>
<feature type="transmembrane region" description="Helical" evidence="12">
    <location>
        <begin position="57"/>
        <end position="73"/>
    </location>
</feature>
<reference evidence="13 15" key="1">
    <citation type="submission" date="2019-07" db="EMBL/GenBank/DDBJ databases">
        <title>Draft genome assembly of a fouling barnacle, Amphibalanus amphitrite (Darwin, 1854): The first reference genome for Thecostraca.</title>
        <authorList>
            <person name="Kim W."/>
        </authorList>
    </citation>
    <scope>NUCLEOTIDE SEQUENCE [LARGE SCALE GENOMIC DNA]</scope>
    <source>
        <strain evidence="13">SNU_AA5</strain>
        <tissue evidence="13">Soma without cirri and trophi</tissue>
    </source>
</reference>
<dbReference type="EMBL" id="VIIS01000285">
    <property type="protein sequence ID" value="KAF0310881.1"/>
    <property type="molecule type" value="Genomic_DNA"/>
</dbReference>
<keyword evidence="12" id="KW-0249">Electron transport</keyword>
<comment type="subcellular location">
    <subcellularLocation>
        <location evidence="1 12">Mitochondrion inner membrane</location>
        <topology evidence="1 12">Multi-pass membrane protein</topology>
    </subcellularLocation>
</comment>
<evidence type="ECO:0000256" key="2">
    <source>
        <dbReference type="ARBA" id="ARBA00007294"/>
    </source>
</evidence>
<keyword evidence="4 12" id="KW-0812">Transmembrane</keyword>
<comment type="caution">
    <text evidence="12">Lacks conserved residue(s) required for the propagation of feature annotation.</text>
</comment>
<evidence type="ECO:0000256" key="8">
    <source>
        <dbReference type="ARBA" id="ARBA00023128"/>
    </source>
</evidence>
<evidence type="ECO:0000256" key="7">
    <source>
        <dbReference type="ARBA" id="ARBA00022989"/>
    </source>
</evidence>
<protein>
    <recommendedName>
        <fullName evidence="12">Succinate dehydrogenase [ubiquinone] cytochrome b small subunit</fullName>
    </recommendedName>
</protein>
<keyword evidence="6 12" id="KW-0809">Transit peptide</keyword>
<comment type="function">
    <text evidence="12">Membrane-anchoring subunit of succinate dehydrogenase (SDH) that is involved in complex II of the mitochondrial electron transport chain and is responsible for transferring electrons from succinate to ubiquinone (coenzyme Q).</text>
</comment>
<keyword evidence="7 12" id="KW-1133">Transmembrane helix</keyword>
<evidence type="ECO:0000256" key="3">
    <source>
        <dbReference type="ARBA" id="ARBA00022448"/>
    </source>
</evidence>
<keyword evidence="5 12" id="KW-0999">Mitochondrion inner membrane</keyword>
<dbReference type="InterPro" id="IPR034804">
    <property type="entry name" value="SQR/QFR_C/D"/>
</dbReference>
<evidence type="ECO:0000256" key="10">
    <source>
        <dbReference type="PIRSR" id="PIRSR607992-1"/>
    </source>
</evidence>
<feature type="binding site" evidence="10">
    <location>
        <position position="100"/>
    </location>
    <ligand>
        <name>a ubiquinone</name>
        <dbReference type="ChEBI" id="CHEBI:16389"/>
        <note>ligand shared with IP/SDHB</note>
    </ligand>
</feature>
<evidence type="ECO:0000256" key="6">
    <source>
        <dbReference type="ARBA" id="ARBA00022946"/>
    </source>
</evidence>
<dbReference type="Proteomes" id="UP000440578">
    <property type="component" value="Unassembled WGS sequence"/>
</dbReference>
<evidence type="ECO:0000256" key="5">
    <source>
        <dbReference type="ARBA" id="ARBA00022792"/>
    </source>
</evidence>
<dbReference type="Pfam" id="PF05328">
    <property type="entry name" value="CybS"/>
    <property type="match status" value="1"/>
</dbReference>
<feature type="transmembrane region" description="Helical" evidence="12">
    <location>
        <begin position="113"/>
        <end position="132"/>
    </location>
</feature>
<keyword evidence="12" id="KW-0349">Heme</keyword>
<keyword evidence="3 12" id="KW-0813">Transport</keyword>
<keyword evidence="13" id="KW-0830">Ubiquinone</keyword>
<evidence type="ECO:0000256" key="4">
    <source>
        <dbReference type="ARBA" id="ARBA00022692"/>
    </source>
</evidence>
<evidence type="ECO:0000313" key="15">
    <source>
        <dbReference type="Proteomes" id="UP000440578"/>
    </source>
</evidence>
<dbReference type="GO" id="GO:0005743">
    <property type="term" value="C:mitochondrial inner membrane"/>
    <property type="evidence" value="ECO:0007669"/>
    <property type="project" value="UniProtKB-SubCell"/>
</dbReference>
<dbReference type="Gene3D" id="1.20.1300.10">
    <property type="entry name" value="Fumarate reductase/succinate dehydrogenase, transmembrane subunit"/>
    <property type="match status" value="1"/>
</dbReference>
<keyword evidence="12" id="KW-0816">Tricarboxylic acid cycle</keyword>
<dbReference type="GO" id="GO:0006121">
    <property type="term" value="P:mitochondrial electron transport, succinate to ubiquinone"/>
    <property type="evidence" value="ECO:0007669"/>
    <property type="project" value="TreeGrafter"/>
</dbReference>
<dbReference type="AlphaFoldDB" id="A0A6A4WWW3"/>